<name>A0ABQ4PQP7_9GAMM</name>
<evidence type="ECO:0000313" key="1">
    <source>
        <dbReference type="EMBL" id="GIU51549.1"/>
    </source>
</evidence>
<dbReference type="RefSeq" id="WP_220783127.1">
    <property type="nucleotide sequence ID" value="NZ_BPEY01000120.1"/>
</dbReference>
<reference evidence="1" key="1">
    <citation type="submission" date="2021-05" db="EMBL/GenBank/DDBJ databases">
        <title>Molecular characterization for Shewanella algae harboring chromosomal blaOXA-55-like strains isolated from clinical and environment sample.</title>
        <authorList>
            <person name="Ohama Y."/>
            <person name="Aoki K."/>
            <person name="Harada S."/>
            <person name="Moriya K."/>
            <person name="Ishii Y."/>
            <person name="Tateda K."/>
        </authorList>
    </citation>
    <scope>NUCLEOTIDE SEQUENCE</scope>
    <source>
        <strain evidence="1">JCM 11563</strain>
    </source>
</reference>
<dbReference type="EMBL" id="BPEY01000120">
    <property type="protein sequence ID" value="GIU51549.1"/>
    <property type="molecule type" value="Genomic_DNA"/>
</dbReference>
<keyword evidence="2" id="KW-1185">Reference proteome</keyword>
<comment type="caution">
    <text evidence="1">The sequence shown here is derived from an EMBL/GenBank/DDBJ whole genome shotgun (WGS) entry which is preliminary data.</text>
</comment>
<protein>
    <submittedName>
        <fullName evidence="1">Uncharacterized protein</fullName>
    </submittedName>
</protein>
<dbReference type="Proteomes" id="UP000887104">
    <property type="component" value="Unassembled WGS sequence"/>
</dbReference>
<accession>A0ABQ4PQP7</accession>
<gene>
    <name evidence="1" type="ORF">TUM4438_41610</name>
</gene>
<evidence type="ECO:0000313" key="2">
    <source>
        <dbReference type="Proteomes" id="UP000887104"/>
    </source>
</evidence>
<organism evidence="1 2">
    <name type="scientific">Shewanella sairae</name>
    <dbReference type="NCBI Taxonomy" id="190310"/>
    <lineage>
        <taxon>Bacteria</taxon>
        <taxon>Pseudomonadati</taxon>
        <taxon>Pseudomonadota</taxon>
        <taxon>Gammaproteobacteria</taxon>
        <taxon>Alteromonadales</taxon>
        <taxon>Shewanellaceae</taxon>
        <taxon>Shewanella</taxon>
    </lineage>
</organism>
<sequence length="70" mass="7689">MEQPTQNPNVCDNCQPIKNYFLSELGMCGLCGGVGDCFDTELIAYYGKAGIEYSGLIDLDTLIVDNRAYN</sequence>
<proteinExistence type="predicted"/>